<dbReference type="EMBL" id="FMZP01000117">
    <property type="protein sequence ID" value="SDE04883.1"/>
    <property type="molecule type" value="Genomic_DNA"/>
</dbReference>
<reference evidence="3" key="2">
    <citation type="submission" date="2016-10" db="EMBL/GenBank/DDBJ databases">
        <authorList>
            <person name="de Groot N.N."/>
        </authorList>
    </citation>
    <scope>NUCLEOTIDE SEQUENCE [LARGE SCALE GENOMIC DNA]</scope>
    <source>
        <strain evidence="3">CDM_6</strain>
    </source>
</reference>
<dbReference type="EMBL" id="SHMP01000010">
    <property type="protein sequence ID" value="RZV05175.1"/>
    <property type="molecule type" value="Genomic_DNA"/>
</dbReference>
<protein>
    <submittedName>
        <fullName evidence="3">Uncharacterized protein</fullName>
    </submittedName>
</protein>
<name>A0A1I0J901_9EURY</name>
<evidence type="ECO:0000313" key="2">
    <source>
        <dbReference type="EMBL" id="SDE04883.1"/>
    </source>
</evidence>
<proteinExistence type="predicted"/>
<evidence type="ECO:0000313" key="3">
    <source>
        <dbReference type="EMBL" id="SEU06420.1"/>
    </source>
</evidence>
<accession>A0A1I0J901</accession>
<dbReference type="Proteomes" id="UP000324021">
    <property type="component" value="Unassembled WGS sequence"/>
</dbReference>
<evidence type="ECO:0000313" key="6">
    <source>
        <dbReference type="Proteomes" id="UP000324021"/>
    </source>
</evidence>
<dbReference type="Proteomes" id="UP000291097">
    <property type="component" value="Unassembled WGS sequence"/>
</dbReference>
<dbReference type="AlphaFoldDB" id="A0A1I0J901"/>
<dbReference type="EMBL" id="FOIC01000035">
    <property type="protein sequence ID" value="SEU06420.1"/>
    <property type="molecule type" value="Genomic_DNA"/>
</dbReference>
<reference evidence="4 6" key="1">
    <citation type="submission" date="2016-10" db="EMBL/GenBank/DDBJ databases">
        <authorList>
            <person name="Varghese N."/>
            <person name="Submissions S."/>
        </authorList>
    </citation>
    <scope>NUCLEOTIDE SEQUENCE [LARGE SCALE GENOMIC DNA]</scope>
    <source>
        <strain evidence="2 6">CDM_1</strain>
        <strain evidence="4">CDM_6</strain>
    </source>
</reference>
<organism evidence="3 4">
    <name type="scientific">Natrinema hispanicum</name>
    <dbReference type="NCBI Taxonomy" id="392421"/>
    <lineage>
        <taxon>Archaea</taxon>
        <taxon>Methanobacteriati</taxon>
        <taxon>Methanobacteriota</taxon>
        <taxon>Stenosarchaea group</taxon>
        <taxon>Halobacteria</taxon>
        <taxon>Halobacteriales</taxon>
        <taxon>Natrialbaceae</taxon>
        <taxon>Natrinema</taxon>
    </lineage>
</organism>
<evidence type="ECO:0000313" key="5">
    <source>
        <dbReference type="Proteomes" id="UP000291097"/>
    </source>
</evidence>
<keyword evidence="4" id="KW-1185">Reference proteome</keyword>
<sequence length="38" mass="4179">MSRVPIDDTLSSELIAEIEASLDDDKTINEWVEDAVAS</sequence>
<gene>
    <name evidence="1" type="ORF">BDK88_4195</name>
    <name evidence="3" type="ORF">SAMN04488694_13514</name>
    <name evidence="2" type="ORF">SAMN05192552_11172</name>
</gene>
<reference evidence="1 5" key="3">
    <citation type="submission" date="2019-02" db="EMBL/GenBank/DDBJ databases">
        <title>Genomic Encyclopedia of Archaeal and Bacterial Type Strains, Phase II (KMG-II): from individual species to whole genera.</title>
        <authorList>
            <person name="Goeker M."/>
        </authorList>
    </citation>
    <scope>NUCLEOTIDE SEQUENCE [LARGE SCALE GENOMIC DNA]</scope>
    <source>
        <strain evidence="1 5">DSM 18328</strain>
    </source>
</reference>
<evidence type="ECO:0000313" key="4">
    <source>
        <dbReference type="Proteomes" id="UP000199320"/>
    </source>
</evidence>
<evidence type="ECO:0000313" key="1">
    <source>
        <dbReference type="EMBL" id="RZV05175.1"/>
    </source>
</evidence>
<dbReference type="Proteomes" id="UP000199320">
    <property type="component" value="Unassembled WGS sequence"/>
</dbReference>